<dbReference type="EMBL" id="AP021861">
    <property type="protein sequence ID" value="BBO31672.1"/>
    <property type="molecule type" value="Genomic_DNA"/>
</dbReference>
<dbReference type="Pfam" id="PF13366">
    <property type="entry name" value="PDDEXK_3"/>
    <property type="match status" value="1"/>
</dbReference>
<dbReference type="AlphaFoldDB" id="A0A5K7X776"/>
<dbReference type="Proteomes" id="UP000326837">
    <property type="component" value="Chromosome"/>
</dbReference>
<dbReference type="NCBIfam" id="TIGR04256">
    <property type="entry name" value="GxxExxY"/>
    <property type="match status" value="1"/>
</dbReference>
<protein>
    <recommendedName>
        <fullName evidence="3">GxxExxY protein</fullName>
    </recommendedName>
</protein>
<organism evidence="1 2">
    <name type="scientific">Lacipirellula parvula</name>
    <dbReference type="NCBI Taxonomy" id="2650471"/>
    <lineage>
        <taxon>Bacteria</taxon>
        <taxon>Pseudomonadati</taxon>
        <taxon>Planctomycetota</taxon>
        <taxon>Planctomycetia</taxon>
        <taxon>Pirellulales</taxon>
        <taxon>Lacipirellulaceae</taxon>
        <taxon>Lacipirellula</taxon>
    </lineage>
</organism>
<name>A0A5K7X776_9BACT</name>
<accession>A0A5K7X776</accession>
<evidence type="ECO:0000313" key="1">
    <source>
        <dbReference type="EMBL" id="BBO31672.1"/>
    </source>
</evidence>
<dbReference type="InterPro" id="IPR026350">
    <property type="entry name" value="GxxExxY"/>
</dbReference>
<proteinExistence type="predicted"/>
<evidence type="ECO:0000313" key="2">
    <source>
        <dbReference type="Proteomes" id="UP000326837"/>
    </source>
</evidence>
<keyword evidence="2" id="KW-1185">Reference proteome</keyword>
<dbReference type="KEGG" id="lpav:PLANPX_1284"/>
<dbReference type="RefSeq" id="WP_152097774.1">
    <property type="nucleotide sequence ID" value="NZ_AP021861.1"/>
</dbReference>
<evidence type="ECO:0008006" key="3">
    <source>
        <dbReference type="Google" id="ProtNLM"/>
    </source>
</evidence>
<reference evidence="2" key="1">
    <citation type="submission" date="2019-10" db="EMBL/GenBank/DDBJ databases">
        <title>Lacipirellula parvula gen. nov., sp. nov., representing a lineage of planctomycetes widespread in freshwater anoxic habitats, and description of the family Lacipirellulaceae.</title>
        <authorList>
            <person name="Dedysh S.N."/>
            <person name="Kulichevskaya I.S."/>
            <person name="Beletsky A.V."/>
            <person name="Rakitin A.L."/>
            <person name="Mardanov A.V."/>
            <person name="Ivanova A.A."/>
            <person name="Saltykova V.X."/>
            <person name="Rijpstra W.I.C."/>
            <person name="Sinninghe Damste J.S."/>
            <person name="Ravin N.V."/>
        </authorList>
    </citation>
    <scope>NUCLEOTIDE SEQUENCE [LARGE SCALE GENOMIC DNA]</scope>
    <source>
        <strain evidence="2">PX69</strain>
    </source>
</reference>
<gene>
    <name evidence="1" type="ORF">PLANPX_1284</name>
</gene>
<sequence length="129" mass="14371">MIQPIPASTEEAVSRFLDAAFAVHRELGLGLLESVYEACICHELQLSGVRVQRQAALPVVYRGMQIESGLRIDLIVEDEVIVELKAIEALLPIHEAQLLTYLKISKRRVGLLVNFNVSLLKQGIKRIAL</sequence>